<gene>
    <name evidence="3" type="ORF">CLV35_3670</name>
</gene>
<dbReference type="EMBL" id="RBWV01000016">
    <property type="protein sequence ID" value="RKS68542.1"/>
    <property type="molecule type" value="Genomic_DNA"/>
</dbReference>
<dbReference type="Proteomes" id="UP000281955">
    <property type="component" value="Unassembled WGS sequence"/>
</dbReference>
<keyword evidence="4" id="KW-1185">Reference proteome</keyword>
<feature type="transmembrane region" description="Helical" evidence="2">
    <location>
        <begin position="296"/>
        <end position="319"/>
    </location>
</feature>
<protein>
    <submittedName>
        <fullName evidence="3">Uncharacterized protein</fullName>
    </submittedName>
</protein>
<keyword evidence="2" id="KW-0472">Membrane</keyword>
<organism evidence="3 4">
    <name type="scientific">Motilibacter peucedani</name>
    <dbReference type="NCBI Taxonomy" id="598650"/>
    <lineage>
        <taxon>Bacteria</taxon>
        <taxon>Bacillati</taxon>
        <taxon>Actinomycetota</taxon>
        <taxon>Actinomycetes</taxon>
        <taxon>Motilibacterales</taxon>
        <taxon>Motilibacteraceae</taxon>
        <taxon>Motilibacter</taxon>
    </lineage>
</organism>
<evidence type="ECO:0000256" key="2">
    <source>
        <dbReference type="SAM" id="Phobius"/>
    </source>
</evidence>
<evidence type="ECO:0000313" key="3">
    <source>
        <dbReference type="EMBL" id="RKS68542.1"/>
    </source>
</evidence>
<accession>A0A420XK91</accession>
<sequence>MTHPVVALVAAAAVGAPHVAFVIGDSRITESSGLVASPTHAGVYWTHNDSGDSSRTFALDSRGRTLGVWRWQVAKARDWEAVTASTDPAGRGLLWAGDIGDNSGSRTNGILVHRAVEPAEVAGGGTLRATSYRLRYPDEPHDAEAMFVGRDGRLRVVTKGLLGGRVFVVPKSLSSAHPNVLEPEADAPFLVTDAAEMPNGDYVLRNYTTAYLYEADGALIQSFDLPEQPQGESMTVVDGGKALLVGSEGRRSTVLRVPVPTVPAPEPMPSGTAPVEPGASAAADDDETLRRVVRGLTVVTTTAAGLLVLVLVGAGAAWLRGRRR</sequence>
<comment type="caution">
    <text evidence="3">The sequence shown here is derived from an EMBL/GenBank/DDBJ whole genome shotgun (WGS) entry which is preliminary data.</text>
</comment>
<evidence type="ECO:0000256" key="1">
    <source>
        <dbReference type="SAM" id="MobiDB-lite"/>
    </source>
</evidence>
<dbReference type="AlphaFoldDB" id="A0A420XK91"/>
<dbReference type="OrthoDB" id="9801244at2"/>
<feature type="region of interest" description="Disordered" evidence="1">
    <location>
        <begin position="261"/>
        <end position="286"/>
    </location>
</feature>
<dbReference type="RefSeq" id="WP_121194916.1">
    <property type="nucleotide sequence ID" value="NZ_RBWV01000016.1"/>
</dbReference>
<keyword evidence="2" id="KW-1133">Transmembrane helix</keyword>
<evidence type="ECO:0000313" key="4">
    <source>
        <dbReference type="Proteomes" id="UP000281955"/>
    </source>
</evidence>
<name>A0A420XK91_9ACTN</name>
<reference evidence="3 4" key="1">
    <citation type="submission" date="2018-10" db="EMBL/GenBank/DDBJ databases">
        <title>Genomic Encyclopedia of Archaeal and Bacterial Type Strains, Phase II (KMG-II): from individual species to whole genera.</title>
        <authorList>
            <person name="Goeker M."/>
        </authorList>
    </citation>
    <scope>NUCLEOTIDE SEQUENCE [LARGE SCALE GENOMIC DNA]</scope>
    <source>
        <strain evidence="3 4">RP-AC37</strain>
    </source>
</reference>
<proteinExistence type="predicted"/>
<dbReference type="InParanoid" id="A0A420XK91"/>
<keyword evidence="2" id="KW-0812">Transmembrane</keyword>